<dbReference type="SUPFAM" id="SSF51735">
    <property type="entry name" value="NAD(P)-binding Rossmann-fold domains"/>
    <property type="match status" value="1"/>
</dbReference>
<dbReference type="Gene3D" id="3.90.25.10">
    <property type="entry name" value="UDP-galactose 4-epimerase, domain 1"/>
    <property type="match status" value="1"/>
</dbReference>
<accession>A0A2M8LHH4</accession>
<sequence length="320" mass="35977">MTSQTILITGGAGFIGSHLAKRLIEEGHEVIIIDNFNPYYDPSLKEARISHLLKDLPYTLYRIDLEDFEAVQKVFETHAIDLIAHQAAQAGVRYSIENPLVYGQSNLIGTLNLLELAKQYHIKGFILASSSSVYGDATSFPIKETDETDKPISLYAATKKSCELLAYSYHHLFELPVTCLRYFTVYGPWGRPDMAIFSFTKSAFEGTPIDVYGQGDMARDFTFIDDLVDGIVKALEKQLPWAVLNLGRGQAQPLMDFITSIETHSGKSLQKNFLDMQPGDVQKTWADITQAKTLLSFEPKTSIDEGVQSFVTWYKNFYDV</sequence>
<dbReference type="PRINTS" id="PR01713">
    <property type="entry name" value="NUCEPIMERASE"/>
</dbReference>
<reference evidence="4" key="1">
    <citation type="submission" date="2017-09" db="EMBL/GenBank/DDBJ databases">
        <title>Depth-based differentiation of microbial function through sediment-hosted aquifers and enrichment of novel symbionts in the deep terrestrial subsurface.</title>
        <authorList>
            <person name="Probst A.J."/>
            <person name="Ladd B."/>
            <person name="Jarett J.K."/>
            <person name="Geller-Mcgrath D.E."/>
            <person name="Sieber C.M.K."/>
            <person name="Emerson J.B."/>
            <person name="Anantharaman K."/>
            <person name="Thomas B.C."/>
            <person name="Malmstrom R."/>
            <person name="Stieglmeier M."/>
            <person name="Klingl A."/>
            <person name="Woyke T."/>
            <person name="Ryan C.M."/>
            <person name="Banfield J.F."/>
        </authorList>
    </citation>
    <scope>NUCLEOTIDE SEQUENCE [LARGE SCALE GENOMIC DNA]</scope>
</reference>
<dbReference type="InterPro" id="IPR036291">
    <property type="entry name" value="NAD(P)-bd_dom_sf"/>
</dbReference>
<name>A0A2M8LHH4_9BACT</name>
<dbReference type="EMBL" id="PFEU01000008">
    <property type="protein sequence ID" value="PJE76893.1"/>
    <property type="molecule type" value="Genomic_DNA"/>
</dbReference>
<dbReference type="Proteomes" id="UP000231436">
    <property type="component" value="Unassembled WGS sequence"/>
</dbReference>
<dbReference type="Gene3D" id="3.40.50.720">
    <property type="entry name" value="NAD(P)-binding Rossmann-like Domain"/>
    <property type="match status" value="1"/>
</dbReference>
<organism evidence="3 4">
    <name type="scientific">Candidatus Uhrbacteria bacterium CG10_big_fil_rev_8_21_14_0_10_48_16</name>
    <dbReference type="NCBI Taxonomy" id="1975038"/>
    <lineage>
        <taxon>Bacteria</taxon>
        <taxon>Candidatus Uhriibacteriota</taxon>
    </lineage>
</organism>
<feature type="domain" description="NAD-dependent epimerase/dehydratase" evidence="2">
    <location>
        <begin position="6"/>
        <end position="238"/>
    </location>
</feature>
<comment type="caution">
    <text evidence="3">The sequence shown here is derived from an EMBL/GenBank/DDBJ whole genome shotgun (WGS) entry which is preliminary data.</text>
</comment>
<evidence type="ECO:0000313" key="3">
    <source>
        <dbReference type="EMBL" id="PJE76893.1"/>
    </source>
</evidence>
<dbReference type="Pfam" id="PF01370">
    <property type="entry name" value="Epimerase"/>
    <property type="match status" value="1"/>
</dbReference>
<dbReference type="PANTHER" id="PTHR43574">
    <property type="entry name" value="EPIMERASE-RELATED"/>
    <property type="match status" value="1"/>
</dbReference>
<keyword evidence="1" id="KW-0520">NAD</keyword>
<proteinExistence type="predicted"/>
<protein>
    <recommendedName>
        <fullName evidence="2">NAD-dependent epimerase/dehydratase domain-containing protein</fullName>
    </recommendedName>
</protein>
<dbReference type="InterPro" id="IPR001509">
    <property type="entry name" value="Epimerase_deHydtase"/>
</dbReference>
<dbReference type="AlphaFoldDB" id="A0A2M8LHH4"/>
<evidence type="ECO:0000256" key="1">
    <source>
        <dbReference type="ARBA" id="ARBA00023027"/>
    </source>
</evidence>
<evidence type="ECO:0000259" key="2">
    <source>
        <dbReference type="Pfam" id="PF01370"/>
    </source>
</evidence>
<gene>
    <name evidence="3" type="ORF">COV05_01710</name>
</gene>
<evidence type="ECO:0000313" key="4">
    <source>
        <dbReference type="Proteomes" id="UP000231436"/>
    </source>
</evidence>